<dbReference type="GO" id="GO:0005789">
    <property type="term" value="C:endoplasmic reticulum membrane"/>
    <property type="evidence" value="ECO:0007669"/>
    <property type="project" value="TreeGrafter"/>
</dbReference>
<evidence type="ECO:0000256" key="6">
    <source>
        <dbReference type="SAM" id="Phobius"/>
    </source>
</evidence>
<evidence type="ECO:0000256" key="5">
    <source>
        <dbReference type="SAM" id="MobiDB-lite"/>
    </source>
</evidence>
<feature type="transmembrane region" description="Helical" evidence="6">
    <location>
        <begin position="489"/>
        <end position="509"/>
    </location>
</feature>
<dbReference type="PANTHER" id="PTHR43184">
    <property type="entry name" value="MAJOR FACILITATOR SUPERFAMILY TRANSPORTER 16, ISOFORM B"/>
    <property type="match status" value="1"/>
</dbReference>
<proteinExistence type="predicted"/>
<dbReference type="Proteomes" id="UP000250572">
    <property type="component" value="Unassembled WGS sequence"/>
</dbReference>
<dbReference type="Gene3D" id="1.20.1250.20">
    <property type="entry name" value="MFS general substrate transporter like domains"/>
    <property type="match status" value="2"/>
</dbReference>
<feature type="transmembrane region" description="Helical" evidence="6">
    <location>
        <begin position="207"/>
        <end position="225"/>
    </location>
</feature>
<name>A0A315VTX1_GAMAF</name>
<keyword evidence="3 6" id="KW-1133">Transmembrane helix</keyword>
<evidence type="ECO:0000256" key="1">
    <source>
        <dbReference type="ARBA" id="ARBA00004141"/>
    </source>
</evidence>
<dbReference type="STRING" id="33528.ENSGAFP00000025129"/>
<dbReference type="PANTHER" id="PTHR43184:SF12">
    <property type="entry name" value="SUGAR PHOSPHATE EXCHANGER 3"/>
    <property type="match status" value="1"/>
</dbReference>
<feature type="transmembrane region" description="Helical" evidence="6">
    <location>
        <begin position="464"/>
        <end position="483"/>
    </location>
</feature>
<dbReference type="InterPro" id="IPR020846">
    <property type="entry name" value="MFS_dom"/>
</dbReference>
<dbReference type="GO" id="GO:0022857">
    <property type="term" value="F:transmembrane transporter activity"/>
    <property type="evidence" value="ECO:0007669"/>
    <property type="project" value="InterPro"/>
</dbReference>
<keyword evidence="4 6" id="KW-0472">Membrane</keyword>
<dbReference type="CDD" id="cd17342">
    <property type="entry name" value="MFS_SLC37A3"/>
    <property type="match status" value="1"/>
</dbReference>
<feature type="transmembrane region" description="Helical" evidence="6">
    <location>
        <begin position="303"/>
        <end position="324"/>
    </location>
</feature>
<feature type="transmembrane region" description="Helical" evidence="6">
    <location>
        <begin position="564"/>
        <end position="584"/>
    </location>
</feature>
<protein>
    <recommendedName>
        <fullName evidence="7">Major facilitator superfamily (MFS) profile domain-containing protein</fullName>
    </recommendedName>
</protein>
<gene>
    <name evidence="8" type="ORF">CCH79_00018012</name>
</gene>
<dbReference type="AlphaFoldDB" id="A0A315VTX1"/>
<comment type="caution">
    <text evidence="8">The sequence shown here is derived from an EMBL/GenBank/DDBJ whole genome shotgun (WGS) entry which is preliminary data.</text>
</comment>
<keyword evidence="9" id="KW-1185">Reference proteome</keyword>
<reference evidence="8 9" key="1">
    <citation type="journal article" date="2018" name="G3 (Bethesda)">
        <title>A High-Quality Reference Genome for the Invasive Mosquitofish Gambusia affinis Using a Chicago Library.</title>
        <authorList>
            <person name="Hoffberg S.L."/>
            <person name="Troendle N.J."/>
            <person name="Glenn T.C."/>
            <person name="Mahmud O."/>
            <person name="Louha S."/>
            <person name="Chalopin D."/>
            <person name="Bennetzen J.L."/>
            <person name="Mauricio R."/>
        </authorList>
    </citation>
    <scope>NUCLEOTIDE SEQUENCE [LARGE SCALE GENOMIC DNA]</scope>
    <source>
        <strain evidence="8">NE01/NJP1002.9</strain>
        <tissue evidence="8">Muscle</tissue>
    </source>
</reference>
<dbReference type="FunFam" id="1.20.1250.20:FF:000132">
    <property type="entry name" value="sugar phosphate exchanger 3 isoform X1"/>
    <property type="match status" value="1"/>
</dbReference>
<dbReference type="InterPro" id="IPR011701">
    <property type="entry name" value="MFS"/>
</dbReference>
<evidence type="ECO:0000256" key="3">
    <source>
        <dbReference type="ARBA" id="ARBA00022989"/>
    </source>
</evidence>
<keyword evidence="2 6" id="KW-0812">Transmembrane</keyword>
<feature type="transmembrane region" description="Helical" evidence="6">
    <location>
        <begin position="273"/>
        <end position="297"/>
    </location>
</feature>
<organism evidence="8 9">
    <name type="scientific">Gambusia affinis</name>
    <name type="common">Western mosquitofish</name>
    <name type="synonym">Heterandria affinis</name>
    <dbReference type="NCBI Taxonomy" id="33528"/>
    <lineage>
        <taxon>Eukaryota</taxon>
        <taxon>Metazoa</taxon>
        <taxon>Chordata</taxon>
        <taxon>Craniata</taxon>
        <taxon>Vertebrata</taxon>
        <taxon>Euteleostomi</taxon>
        <taxon>Actinopterygii</taxon>
        <taxon>Neopterygii</taxon>
        <taxon>Teleostei</taxon>
        <taxon>Neoteleostei</taxon>
        <taxon>Acanthomorphata</taxon>
        <taxon>Ovalentaria</taxon>
        <taxon>Atherinomorphae</taxon>
        <taxon>Cyprinodontiformes</taxon>
        <taxon>Poeciliidae</taxon>
        <taxon>Poeciliinae</taxon>
        <taxon>Gambusia</taxon>
    </lineage>
</organism>
<feature type="domain" description="Major facilitator superfamily (MFS) profile" evidence="7">
    <location>
        <begin position="399"/>
        <end position="601"/>
    </location>
</feature>
<feature type="compositionally biased region" description="Acidic residues" evidence="5">
    <location>
        <begin position="355"/>
        <end position="364"/>
    </location>
</feature>
<feature type="transmembrane region" description="Helical" evidence="6">
    <location>
        <begin position="399"/>
        <end position="420"/>
    </location>
</feature>
<evidence type="ECO:0000256" key="4">
    <source>
        <dbReference type="ARBA" id="ARBA00023136"/>
    </source>
</evidence>
<dbReference type="SUPFAM" id="SSF103473">
    <property type="entry name" value="MFS general substrate transporter"/>
    <property type="match status" value="1"/>
</dbReference>
<comment type="subcellular location">
    <subcellularLocation>
        <location evidence="1">Membrane</location>
        <topology evidence="1">Multi-pass membrane protein</topology>
    </subcellularLocation>
</comment>
<feature type="region of interest" description="Disordered" evidence="5">
    <location>
        <begin position="342"/>
        <end position="380"/>
    </location>
</feature>
<dbReference type="PROSITE" id="PS50850">
    <property type="entry name" value="MFS"/>
    <property type="match status" value="1"/>
</dbReference>
<feature type="transmembrane region" description="Helical" evidence="6">
    <location>
        <begin position="237"/>
        <end position="261"/>
    </location>
</feature>
<evidence type="ECO:0000256" key="2">
    <source>
        <dbReference type="ARBA" id="ARBA00022692"/>
    </source>
</evidence>
<feature type="transmembrane region" description="Helical" evidence="6">
    <location>
        <begin position="152"/>
        <end position="170"/>
    </location>
</feature>
<dbReference type="InterPro" id="IPR036259">
    <property type="entry name" value="MFS_trans_sf"/>
</dbReference>
<dbReference type="EMBL" id="NHOQ01001112">
    <property type="protein sequence ID" value="PWA27027.1"/>
    <property type="molecule type" value="Genomic_DNA"/>
</dbReference>
<evidence type="ECO:0000313" key="8">
    <source>
        <dbReference type="EMBL" id="PWA27027.1"/>
    </source>
</evidence>
<dbReference type="Pfam" id="PF07690">
    <property type="entry name" value="MFS_1"/>
    <property type="match status" value="1"/>
</dbReference>
<evidence type="ECO:0000313" key="9">
    <source>
        <dbReference type="Proteomes" id="UP000250572"/>
    </source>
</evidence>
<evidence type="ECO:0000259" key="7">
    <source>
        <dbReference type="PROSITE" id="PS50850"/>
    </source>
</evidence>
<sequence>MAAEGGSSSLSPPLNSFPWRQSLDVESCIRPPLSSYSYITYFIHLCVAVVWRSSQQSAPLNSGKEIHSKHRHTVAISRVNWARRTSTEAESRSSSLSLPSYVLLHASRKTFSNVKVSISAQWTPSAQNDSAPAFYPDETWENHHLFADEKQATLFLGALDSIFLFSYAVVSRMKAKQKVRRVLPKEAFDSNRRGLYLSGIIGDRVNLRYVLCFGLCGSAIVEFLFGTLTEWLHVYNVYLYCSLWVLNGLLQSAVWPCVVAVMGNWFGKTGRGFVFGLWSACASVGNILGAFLASSVLKYGYEYAFLVTSVVQFAGGVVVFFGLLTSPKEVGLHLELETGLSPVETDTDSHRPLMSDEEEDEQEVETYSQRCRADQPPEEPVDEPPHAIGFFQAFCLPGVLLYSLAYACLKLVNYSFFFWLPFYLTNNYGWKEAKADRLSVWYDVGGIVGGTLQGLISDFMGKRAPVLVFSLVMAMGSLVGYSRSPNDKVINAVILAITGFFIGGPSNMISSAISADLGRQDILRGSQEALATVTGIVDGTGSIGAAVGQYLVSLIESRLGWMSVFYFFIVMTGGSIVFIAPLLVRELRDMWRDRRALRHQL</sequence>
<accession>A0A315VTX1</accession>